<name>A0A6A6VH32_9PLEO</name>
<feature type="compositionally biased region" description="Polar residues" evidence="1">
    <location>
        <begin position="20"/>
        <end position="31"/>
    </location>
</feature>
<dbReference type="AlphaFoldDB" id="A0A6A6VH32"/>
<accession>A0A6A6VH32</accession>
<sequence length="153" mass="16746">MSSTGKTDTTYKIDALVSPVENTPMLQSPSDNAPEKRFSYNTQKASSKEVVHDAPEVVAGWVPDRKTQSPLYDDDTVVSGYPSPRSFPSPLFEERNASIVSQRHYNAPPERSRICGLRKRSFIALGILIWAILLGVGLGVGLGLGLKKSNKSR</sequence>
<reference evidence="3" key="1">
    <citation type="journal article" date="2020" name="Stud. Mycol.">
        <title>101 Dothideomycetes genomes: a test case for predicting lifestyles and emergence of pathogens.</title>
        <authorList>
            <person name="Haridas S."/>
            <person name="Albert R."/>
            <person name="Binder M."/>
            <person name="Bloem J."/>
            <person name="Labutti K."/>
            <person name="Salamov A."/>
            <person name="Andreopoulos B."/>
            <person name="Baker S."/>
            <person name="Barry K."/>
            <person name="Bills G."/>
            <person name="Bluhm B."/>
            <person name="Cannon C."/>
            <person name="Castanera R."/>
            <person name="Culley D."/>
            <person name="Daum C."/>
            <person name="Ezra D."/>
            <person name="Gonzalez J."/>
            <person name="Henrissat B."/>
            <person name="Kuo A."/>
            <person name="Liang C."/>
            <person name="Lipzen A."/>
            <person name="Lutzoni F."/>
            <person name="Magnuson J."/>
            <person name="Mondo S."/>
            <person name="Nolan M."/>
            <person name="Ohm R."/>
            <person name="Pangilinan J."/>
            <person name="Park H.-J."/>
            <person name="Ramirez L."/>
            <person name="Alfaro M."/>
            <person name="Sun H."/>
            <person name="Tritt A."/>
            <person name="Yoshinaga Y."/>
            <person name="Zwiers L.-H."/>
            <person name="Turgeon B."/>
            <person name="Goodwin S."/>
            <person name="Spatafora J."/>
            <person name="Crous P."/>
            <person name="Grigoriev I."/>
        </authorList>
    </citation>
    <scope>NUCLEOTIDE SEQUENCE</scope>
    <source>
        <strain evidence="3">CBS 119925</strain>
    </source>
</reference>
<keyword evidence="2" id="KW-1133">Transmembrane helix</keyword>
<keyword evidence="2" id="KW-0812">Transmembrane</keyword>
<feature type="compositionally biased region" description="Polar residues" evidence="1">
    <location>
        <begin position="1"/>
        <end position="10"/>
    </location>
</feature>
<keyword evidence="4" id="KW-1185">Reference proteome</keyword>
<dbReference type="EMBL" id="MU006565">
    <property type="protein sequence ID" value="KAF2749922.1"/>
    <property type="molecule type" value="Genomic_DNA"/>
</dbReference>
<gene>
    <name evidence="3" type="ORF">M011DRAFT_281911</name>
</gene>
<evidence type="ECO:0000256" key="1">
    <source>
        <dbReference type="SAM" id="MobiDB-lite"/>
    </source>
</evidence>
<proteinExistence type="predicted"/>
<evidence type="ECO:0000256" key="2">
    <source>
        <dbReference type="SAM" id="Phobius"/>
    </source>
</evidence>
<protein>
    <submittedName>
        <fullName evidence="3">Uncharacterized protein</fullName>
    </submittedName>
</protein>
<evidence type="ECO:0000313" key="3">
    <source>
        <dbReference type="EMBL" id="KAF2749922.1"/>
    </source>
</evidence>
<feature type="transmembrane region" description="Helical" evidence="2">
    <location>
        <begin position="122"/>
        <end position="146"/>
    </location>
</feature>
<organism evidence="3 4">
    <name type="scientific">Sporormia fimetaria CBS 119925</name>
    <dbReference type="NCBI Taxonomy" id="1340428"/>
    <lineage>
        <taxon>Eukaryota</taxon>
        <taxon>Fungi</taxon>
        <taxon>Dikarya</taxon>
        <taxon>Ascomycota</taxon>
        <taxon>Pezizomycotina</taxon>
        <taxon>Dothideomycetes</taxon>
        <taxon>Pleosporomycetidae</taxon>
        <taxon>Pleosporales</taxon>
        <taxon>Sporormiaceae</taxon>
        <taxon>Sporormia</taxon>
    </lineage>
</organism>
<feature type="region of interest" description="Disordered" evidence="1">
    <location>
        <begin position="1"/>
        <end position="51"/>
    </location>
</feature>
<keyword evidence="2" id="KW-0472">Membrane</keyword>
<dbReference type="Proteomes" id="UP000799440">
    <property type="component" value="Unassembled WGS sequence"/>
</dbReference>
<evidence type="ECO:0000313" key="4">
    <source>
        <dbReference type="Proteomes" id="UP000799440"/>
    </source>
</evidence>